<feature type="chain" id="PRO_5031324193" evidence="2">
    <location>
        <begin position="23"/>
        <end position="566"/>
    </location>
</feature>
<protein>
    <submittedName>
        <fullName evidence="6">Alpha/beta fold hydrolase</fullName>
    </submittedName>
</protein>
<organism evidence="6 7">
    <name type="scientific">Paenibacillus monticola</name>
    <dbReference type="NCBI Taxonomy" id="2666075"/>
    <lineage>
        <taxon>Bacteria</taxon>
        <taxon>Bacillati</taxon>
        <taxon>Bacillota</taxon>
        <taxon>Bacilli</taxon>
        <taxon>Bacillales</taxon>
        <taxon>Paenibacillaceae</taxon>
        <taxon>Paenibacillus</taxon>
    </lineage>
</organism>
<keyword evidence="2" id="KW-0732">Signal</keyword>
<proteinExistence type="predicted"/>
<dbReference type="PANTHER" id="PTHR43265">
    <property type="entry name" value="ESTERASE ESTD"/>
    <property type="match status" value="1"/>
</dbReference>
<dbReference type="RefSeq" id="WP_154120716.1">
    <property type="nucleotide sequence ID" value="NZ_WJXB01000007.1"/>
</dbReference>
<dbReference type="InterPro" id="IPR002471">
    <property type="entry name" value="Pept_S9_AS"/>
</dbReference>
<keyword evidence="1 6" id="KW-0378">Hydrolase</keyword>
<dbReference type="InterPro" id="IPR053145">
    <property type="entry name" value="AB_hydrolase_Est10"/>
</dbReference>
<dbReference type="InterPro" id="IPR036582">
    <property type="entry name" value="Mao_N_sf"/>
</dbReference>
<dbReference type="GO" id="GO:0052689">
    <property type="term" value="F:carboxylic ester hydrolase activity"/>
    <property type="evidence" value="ECO:0007669"/>
    <property type="project" value="TreeGrafter"/>
</dbReference>
<dbReference type="PANTHER" id="PTHR43265:SF1">
    <property type="entry name" value="ESTERASE ESTD"/>
    <property type="match status" value="1"/>
</dbReference>
<evidence type="ECO:0000313" key="6">
    <source>
        <dbReference type="EMBL" id="MRN55227.1"/>
    </source>
</evidence>
<dbReference type="Pfam" id="PF13026">
    <property type="entry name" value="DUF3887"/>
    <property type="match status" value="1"/>
</dbReference>
<dbReference type="InterPro" id="IPR024981">
    <property type="entry name" value="DUF3887"/>
</dbReference>
<dbReference type="InterPro" id="IPR029058">
    <property type="entry name" value="AB_hydrolase_fold"/>
</dbReference>
<feature type="domain" description="DUF3887" evidence="5">
    <location>
        <begin position="152"/>
        <end position="242"/>
    </location>
</feature>
<feature type="domain" description="Copper amine oxidase-like N-terminal" evidence="3">
    <location>
        <begin position="38"/>
        <end position="143"/>
    </location>
</feature>
<dbReference type="SUPFAM" id="SSF55383">
    <property type="entry name" value="Copper amine oxidase, domain N"/>
    <property type="match status" value="1"/>
</dbReference>
<dbReference type="Pfam" id="PF12146">
    <property type="entry name" value="Hydrolase_4"/>
    <property type="match status" value="1"/>
</dbReference>
<feature type="domain" description="Serine aminopeptidase S33" evidence="4">
    <location>
        <begin position="310"/>
        <end position="528"/>
    </location>
</feature>
<dbReference type="InterPro" id="IPR022742">
    <property type="entry name" value="Hydrolase_4"/>
</dbReference>
<gene>
    <name evidence="6" type="ORF">GJB61_19795</name>
</gene>
<dbReference type="Gene3D" id="3.30.457.10">
    <property type="entry name" value="Copper amine oxidase-like, N-terminal domain"/>
    <property type="match status" value="1"/>
</dbReference>
<evidence type="ECO:0000259" key="4">
    <source>
        <dbReference type="Pfam" id="PF12146"/>
    </source>
</evidence>
<dbReference type="Gene3D" id="3.40.50.1820">
    <property type="entry name" value="alpha/beta hydrolase"/>
    <property type="match status" value="1"/>
</dbReference>
<dbReference type="GO" id="GO:0004252">
    <property type="term" value="F:serine-type endopeptidase activity"/>
    <property type="evidence" value="ECO:0007669"/>
    <property type="project" value="InterPro"/>
</dbReference>
<dbReference type="Proteomes" id="UP000463051">
    <property type="component" value="Unassembled WGS sequence"/>
</dbReference>
<evidence type="ECO:0000259" key="3">
    <source>
        <dbReference type="Pfam" id="PF07833"/>
    </source>
</evidence>
<feature type="signal peptide" evidence="2">
    <location>
        <begin position="1"/>
        <end position="22"/>
    </location>
</feature>
<accession>A0A7X2H809</accession>
<dbReference type="PROSITE" id="PS00708">
    <property type="entry name" value="PRO_ENDOPEP_SER"/>
    <property type="match status" value="1"/>
</dbReference>
<sequence>MKKGLAIVLSCCLLLSGGWAWPATTAHGAAGKVKFSINNEALILPVDGTPYVSGSTVMVPLRIAGDALDLTVSFIKKNNIVQLAGGESELTLKVGGSEVTINGQDTIAFDGKVVLRNNRIYVPLSFFYALGLVTTYDAVSGEIVVNTPQAMANTVLGLFTSGKYELLSQRYFSEVMQTAVSVPQLQQAWESIATPNGDFVQLKSVQSSKGNDGLTIVSTVSFSKGDVAVTSLYNNNGQIIGLHISPLPADLVIPAGVIEEEIIIGAGTTHPLKGTLTLPKNATGPLSAVVLVQGSGASDQDETAYGYKPFRDIAWGLAQQGIAVLRYDKRTYTYPQQFMGEAAAGVTVKEETVDDAIAASLLLKSDKRINPARVYMVGHSLGGMLAPRIDAEGGDFAGLILLAGSPRKLWEIMNDQYAAIFKVMDDKDPLKAQSQAMLAAEIAKANQMSTWSETEAKAATLFGSPAYYFMEMDQHSTETIARKLTKPVLVLQGADDIQVYANKDYTLWQEVLKNDPLAVYKLYPGLNHFFVDYDGVGAGTATEYNVAGFVDAKVISDIGEWIKVQK</sequence>
<evidence type="ECO:0000313" key="7">
    <source>
        <dbReference type="Proteomes" id="UP000463051"/>
    </source>
</evidence>
<dbReference type="InterPro" id="IPR012854">
    <property type="entry name" value="Cu_amine_oxidase-like_N"/>
</dbReference>
<evidence type="ECO:0000256" key="2">
    <source>
        <dbReference type="SAM" id="SignalP"/>
    </source>
</evidence>
<keyword evidence="7" id="KW-1185">Reference proteome</keyword>
<comment type="caution">
    <text evidence="6">The sequence shown here is derived from an EMBL/GenBank/DDBJ whole genome shotgun (WGS) entry which is preliminary data.</text>
</comment>
<reference evidence="6 7" key="1">
    <citation type="submission" date="2019-11" db="EMBL/GenBank/DDBJ databases">
        <title>Paenibacillus monticola sp. nov., a novel PGPR strain isolated from mountain sample in China.</title>
        <authorList>
            <person name="Zhao Q."/>
            <person name="Li H.-P."/>
            <person name="Zhang J.-L."/>
        </authorList>
    </citation>
    <scope>NUCLEOTIDE SEQUENCE [LARGE SCALE GENOMIC DNA]</scope>
    <source>
        <strain evidence="6 7">LC-T2</strain>
    </source>
</reference>
<evidence type="ECO:0000259" key="5">
    <source>
        <dbReference type="Pfam" id="PF13026"/>
    </source>
</evidence>
<dbReference type="EMBL" id="WJXB01000007">
    <property type="protein sequence ID" value="MRN55227.1"/>
    <property type="molecule type" value="Genomic_DNA"/>
</dbReference>
<name>A0A7X2H809_9BACL</name>
<evidence type="ECO:0000256" key="1">
    <source>
        <dbReference type="ARBA" id="ARBA00022801"/>
    </source>
</evidence>
<dbReference type="Gene3D" id="3.10.450.590">
    <property type="match status" value="1"/>
</dbReference>
<dbReference type="Pfam" id="PF07833">
    <property type="entry name" value="Cu_amine_oxidN1"/>
    <property type="match status" value="1"/>
</dbReference>
<dbReference type="AlphaFoldDB" id="A0A7X2H809"/>
<dbReference type="SUPFAM" id="SSF53474">
    <property type="entry name" value="alpha/beta-Hydrolases"/>
    <property type="match status" value="1"/>
</dbReference>
<dbReference type="GO" id="GO:0006508">
    <property type="term" value="P:proteolysis"/>
    <property type="evidence" value="ECO:0007669"/>
    <property type="project" value="InterPro"/>
</dbReference>